<protein>
    <recommendedName>
        <fullName evidence="4">Autophagy-related protein 9</fullName>
    </recommendedName>
</protein>
<feature type="transmembrane region" description="Helical" evidence="1">
    <location>
        <begin position="124"/>
        <end position="145"/>
    </location>
</feature>
<reference evidence="2" key="1">
    <citation type="submission" date="2023-10" db="EMBL/GenBank/DDBJ databases">
        <authorList>
            <person name="Chen Y."/>
            <person name="Shah S."/>
            <person name="Dougan E. K."/>
            <person name="Thang M."/>
            <person name="Chan C."/>
        </authorList>
    </citation>
    <scope>NUCLEOTIDE SEQUENCE [LARGE SCALE GENOMIC DNA]</scope>
</reference>
<feature type="transmembrane region" description="Helical" evidence="1">
    <location>
        <begin position="42"/>
        <end position="60"/>
    </location>
</feature>
<dbReference type="EMBL" id="CAUYUJ010020344">
    <property type="protein sequence ID" value="CAK0897527.1"/>
    <property type="molecule type" value="Genomic_DNA"/>
</dbReference>
<keyword evidence="1" id="KW-1133">Transmembrane helix</keyword>
<organism evidence="2 3">
    <name type="scientific">Prorocentrum cordatum</name>
    <dbReference type="NCBI Taxonomy" id="2364126"/>
    <lineage>
        <taxon>Eukaryota</taxon>
        <taxon>Sar</taxon>
        <taxon>Alveolata</taxon>
        <taxon>Dinophyceae</taxon>
        <taxon>Prorocentrales</taxon>
        <taxon>Prorocentraceae</taxon>
        <taxon>Prorocentrum</taxon>
    </lineage>
</organism>
<evidence type="ECO:0000313" key="3">
    <source>
        <dbReference type="Proteomes" id="UP001189429"/>
    </source>
</evidence>
<comment type="caution">
    <text evidence="2">The sequence shown here is derived from an EMBL/GenBank/DDBJ whole genome shotgun (WGS) entry which is preliminary data.</text>
</comment>
<gene>
    <name evidence="2" type="ORF">PCOR1329_LOCUS75680</name>
</gene>
<evidence type="ECO:0000256" key="1">
    <source>
        <dbReference type="SAM" id="Phobius"/>
    </source>
</evidence>
<keyword evidence="1" id="KW-0472">Membrane</keyword>
<accession>A0ABN9XDJ5</accession>
<name>A0ABN9XDJ5_9DINO</name>
<sequence length="226" mass="26520">MFVPVLGFLIHAYNTCGVDNDVYEGTVAIDIFNCYQDFARNTYMLIFIIQSVLMYFVWKAVSHDLQPSQNRYLYWGLGCLIQVMARDQMGKSFWHEVRFWKIVFKTNRTSLMCAQENIDENRSFLRFVLSYLANFTFQYALLFFLPLQLMRISSDIDFVTNSVAIIFIVRLDDLDDPLTYEFGFEGGFAEPNLVDFVPLEQEDLVYDDVMQGSHQRLDRSRRCTVS</sequence>
<proteinExistence type="predicted"/>
<evidence type="ECO:0008006" key="4">
    <source>
        <dbReference type="Google" id="ProtNLM"/>
    </source>
</evidence>
<keyword evidence="1" id="KW-0812">Transmembrane</keyword>
<dbReference type="Proteomes" id="UP001189429">
    <property type="component" value="Unassembled WGS sequence"/>
</dbReference>
<evidence type="ECO:0000313" key="2">
    <source>
        <dbReference type="EMBL" id="CAK0897527.1"/>
    </source>
</evidence>
<keyword evidence="3" id="KW-1185">Reference proteome</keyword>